<evidence type="ECO:0000256" key="2">
    <source>
        <dbReference type="ARBA" id="ARBA00004370"/>
    </source>
</evidence>
<dbReference type="PROSITE" id="PS00674">
    <property type="entry name" value="AAA"/>
    <property type="match status" value="1"/>
</dbReference>
<dbReference type="Pfam" id="PF01434">
    <property type="entry name" value="Peptidase_M41"/>
    <property type="match status" value="1"/>
</dbReference>
<evidence type="ECO:0000256" key="10">
    <source>
        <dbReference type="ARBA" id="ARBA00022840"/>
    </source>
</evidence>
<comment type="similarity">
    <text evidence="3">In the C-terminal section; belongs to the peptidase M41 family.</text>
</comment>
<dbReference type="SUPFAM" id="SSF52540">
    <property type="entry name" value="P-loop containing nucleoside triphosphate hydrolases"/>
    <property type="match status" value="1"/>
</dbReference>
<dbReference type="Gene3D" id="1.10.8.60">
    <property type="match status" value="1"/>
</dbReference>
<dbReference type="Gene3D" id="3.40.50.300">
    <property type="entry name" value="P-loop containing nucleotide triphosphate hydrolases"/>
    <property type="match status" value="1"/>
</dbReference>
<evidence type="ECO:0000256" key="12">
    <source>
        <dbReference type="ARBA" id="ARBA00023049"/>
    </source>
</evidence>
<dbReference type="FunFam" id="1.10.8.60:FF:000001">
    <property type="entry name" value="ATP-dependent zinc metalloprotease FtsH"/>
    <property type="match status" value="1"/>
</dbReference>
<dbReference type="SUPFAM" id="SSF140990">
    <property type="entry name" value="FtsH protease domain-like"/>
    <property type="match status" value="1"/>
</dbReference>
<dbReference type="InterPro" id="IPR003593">
    <property type="entry name" value="AAA+_ATPase"/>
</dbReference>
<feature type="transmembrane region" description="Helical" evidence="16">
    <location>
        <begin position="150"/>
        <end position="170"/>
    </location>
</feature>
<dbReference type="PANTHER" id="PTHR23076">
    <property type="entry name" value="METALLOPROTEASE M41 FTSH"/>
    <property type="match status" value="1"/>
</dbReference>
<dbReference type="Pfam" id="PF17862">
    <property type="entry name" value="AAA_lid_3"/>
    <property type="match status" value="1"/>
</dbReference>
<dbReference type="SMART" id="SM00382">
    <property type="entry name" value="AAA"/>
    <property type="match status" value="1"/>
</dbReference>
<keyword evidence="9" id="KW-0862">Zinc</keyword>
<evidence type="ECO:0000313" key="18">
    <source>
        <dbReference type="EMBL" id="MCA9379484.1"/>
    </source>
</evidence>
<dbReference type="PANTHER" id="PTHR23076:SF97">
    <property type="entry name" value="ATP-DEPENDENT ZINC METALLOPROTEASE YME1L1"/>
    <property type="match status" value="1"/>
</dbReference>
<dbReference type="GO" id="GO:0016020">
    <property type="term" value="C:membrane"/>
    <property type="evidence" value="ECO:0007669"/>
    <property type="project" value="UniProtKB-SubCell"/>
</dbReference>
<accession>A0A955I7U2</accession>
<evidence type="ECO:0000256" key="16">
    <source>
        <dbReference type="SAM" id="Phobius"/>
    </source>
</evidence>
<evidence type="ECO:0000256" key="13">
    <source>
        <dbReference type="ARBA" id="ARBA00023136"/>
    </source>
</evidence>
<dbReference type="InterPro" id="IPR037219">
    <property type="entry name" value="Peptidase_M41-like"/>
</dbReference>
<keyword evidence="6" id="KW-0479">Metal-binding</keyword>
<name>A0A955I7U2_9BACT</name>
<dbReference type="AlphaFoldDB" id="A0A955I7U2"/>
<sequence length="636" mass="69464">RDILGSGSAEQPAEIIVGDDFLILVTVGESTPDYYVSNVTEDQFRSFIRDNDVDLAGIGVVTTYLRTAGMEVPLGTISTLAAKGDLLAVYDLGGKFYARIKTSAINTYSIDWDGGITNFAGTLQREGISLASNNFEIGSVLVPVVDWGNIIYLVGLVGLLILAIFLFRGVQGSGNSLMRFGQSKARMFWGVKPDITFDNVAGVDEAKEELVEIVKFLREPGKFQKLGARIPKGVLMVGAPGTGKTLLARAIAGEAGVPFFHTSGSEFEEMLVGAGASRVRDLFDKAKRAAPALIFIDEIDAVARKRGTTVQSSTTEQTLNQILVEMDGFEQGTNVIVIAATNRPDVLDPAILRPGRFDRRVVLDLPDIEGRKQILAIHAKNKPLAADVDLEKVAKRTTGFSGAELENTLNEAAIIAAKGDRKQITAHDIEEAATKVTMGPAKQNRRRTEEELRLVAVHEAGHAVVSKFLPQVDPVHRVSIISRGMAGGVTHFLPQDDSRIDSKTKLMSRLVVALGGRAAEEVVLNDISTGASNDIDQATNVARNMVQKFGMSEKLGLIKYGESNELQYLGYGYGEQRDYSDDTAKLIDEEVRRLMQDAYDKARDLIKKHRAKFDELVKMLLDQEVVEAEEFDELFK</sequence>
<dbReference type="Gene3D" id="1.20.58.760">
    <property type="entry name" value="Peptidase M41"/>
    <property type="match status" value="1"/>
</dbReference>
<evidence type="ECO:0000256" key="7">
    <source>
        <dbReference type="ARBA" id="ARBA00022741"/>
    </source>
</evidence>
<dbReference type="EMBL" id="JAGQLI010000201">
    <property type="protein sequence ID" value="MCA9379484.1"/>
    <property type="molecule type" value="Genomic_DNA"/>
</dbReference>
<evidence type="ECO:0000256" key="3">
    <source>
        <dbReference type="ARBA" id="ARBA00010044"/>
    </source>
</evidence>
<reference evidence="18" key="1">
    <citation type="submission" date="2020-04" db="EMBL/GenBank/DDBJ databases">
        <authorList>
            <person name="Zhang T."/>
        </authorList>
    </citation>
    <scope>NUCLEOTIDE SEQUENCE</scope>
    <source>
        <strain evidence="18">HKST-UBA12</strain>
    </source>
</reference>
<dbReference type="GO" id="GO:0004176">
    <property type="term" value="F:ATP-dependent peptidase activity"/>
    <property type="evidence" value="ECO:0007669"/>
    <property type="project" value="InterPro"/>
</dbReference>
<evidence type="ECO:0000313" key="19">
    <source>
        <dbReference type="Proteomes" id="UP000760819"/>
    </source>
</evidence>
<evidence type="ECO:0000256" key="8">
    <source>
        <dbReference type="ARBA" id="ARBA00022801"/>
    </source>
</evidence>
<dbReference type="GO" id="GO:0046872">
    <property type="term" value="F:metal ion binding"/>
    <property type="evidence" value="ECO:0007669"/>
    <property type="project" value="UniProtKB-KW"/>
</dbReference>
<keyword evidence="12 18" id="KW-0482">Metalloprotease</keyword>
<dbReference type="InterPro" id="IPR041569">
    <property type="entry name" value="AAA_lid_3"/>
</dbReference>
<evidence type="ECO:0000256" key="5">
    <source>
        <dbReference type="ARBA" id="ARBA00022692"/>
    </source>
</evidence>
<dbReference type="GO" id="GO:0004222">
    <property type="term" value="F:metalloendopeptidase activity"/>
    <property type="evidence" value="ECO:0007669"/>
    <property type="project" value="InterPro"/>
</dbReference>
<dbReference type="FunFam" id="3.40.50.300:FF:000001">
    <property type="entry name" value="ATP-dependent zinc metalloprotease FtsH"/>
    <property type="match status" value="1"/>
</dbReference>
<dbReference type="InterPro" id="IPR000642">
    <property type="entry name" value="Peptidase_M41"/>
</dbReference>
<comment type="similarity">
    <text evidence="14">In the central section; belongs to the AAA ATPase family.</text>
</comment>
<keyword evidence="10 15" id="KW-0067">ATP-binding</keyword>
<evidence type="ECO:0000256" key="9">
    <source>
        <dbReference type="ARBA" id="ARBA00022833"/>
    </source>
</evidence>
<keyword evidence="8" id="KW-0378">Hydrolase</keyword>
<dbReference type="GO" id="GO:0016887">
    <property type="term" value="F:ATP hydrolysis activity"/>
    <property type="evidence" value="ECO:0007669"/>
    <property type="project" value="InterPro"/>
</dbReference>
<dbReference type="InterPro" id="IPR003959">
    <property type="entry name" value="ATPase_AAA_core"/>
</dbReference>
<evidence type="ECO:0000256" key="4">
    <source>
        <dbReference type="ARBA" id="ARBA00022670"/>
    </source>
</evidence>
<proteinExistence type="inferred from homology"/>
<organism evidence="18 19">
    <name type="scientific">Candidatus Dojkabacteria bacterium</name>
    <dbReference type="NCBI Taxonomy" id="2099670"/>
    <lineage>
        <taxon>Bacteria</taxon>
        <taxon>Candidatus Dojkabacteria</taxon>
    </lineage>
</organism>
<evidence type="ECO:0000256" key="1">
    <source>
        <dbReference type="ARBA" id="ARBA00001947"/>
    </source>
</evidence>
<gene>
    <name evidence="18" type="primary">ftsH</name>
    <name evidence="18" type="ORF">KC640_03580</name>
</gene>
<feature type="non-terminal residue" evidence="18">
    <location>
        <position position="1"/>
    </location>
</feature>
<dbReference type="HAMAP" id="MF_01458">
    <property type="entry name" value="FtsH"/>
    <property type="match status" value="1"/>
</dbReference>
<keyword evidence="13 16" id="KW-0472">Membrane</keyword>
<dbReference type="GO" id="GO:0005524">
    <property type="term" value="F:ATP binding"/>
    <property type="evidence" value="ECO:0007669"/>
    <property type="project" value="UniProtKB-KW"/>
</dbReference>
<evidence type="ECO:0000256" key="15">
    <source>
        <dbReference type="RuleBase" id="RU003651"/>
    </source>
</evidence>
<comment type="subcellular location">
    <subcellularLocation>
        <location evidence="2">Membrane</location>
    </subcellularLocation>
</comment>
<dbReference type="GO" id="GO:0006508">
    <property type="term" value="P:proteolysis"/>
    <property type="evidence" value="ECO:0007669"/>
    <property type="project" value="UniProtKB-KW"/>
</dbReference>
<dbReference type="Pfam" id="PF00004">
    <property type="entry name" value="AAA"/>
    <property type="match status" value="1"/>
</dbReference>
<evidence type="ECO:0000256" key="11">
    <source>
        <dbReference type="ARBA" id="ARBA00022989"/>
    </source>
</evidence>
<evidence type="ECO:0000256" key="6">
    <source>
        <dbReference type="ARBA" id="ARBA00022723"/>
    </source>
</evidence>
<evidence type="ECO:0000256" key="14">
    <source>
        <dbReference type="ARBA" id="ARBA00061570"/>
    </source>
</evidence>
<dbReference type="InterPro" id="IPR005936">
    <property type="entry name" value="FtsH"/>
</dbReference>
<dbReference type="CDD" id="cd19501">
    <property type="entry name" value="RecA-like_FtsH"/>
    <property type="match status" value="1"/>
</dbReference>
<dbReference type="NCBIfam" id="TIGR01241">
    <property type="entry name" value="FtsH_fam"/>
    <property type="match status" value="1"/>
</dbReference>
<keyword evidence="5 16" id="KW-0812">Transmembrane</keyword>
<dbReference type="InterPro" id="IPR003960">
    <property type="entry name" value="ATPase_AAA_CS"/>
</dbReference>
<dbReference type="InterPro" id="IPR027417">
    <property type="entry name" value="P-loop_NTPase"/>
</dbReference>
<keyword evidence="7 15" id="KW-0547">Nucleotide-binding</keyword>
<keyword evidence="4" id="KW-0645">Protease</keyword>
<comment type="similarity">
    <text evidence="15">Belongs to the AAA ATPase family.</text>
</comment>
<comment type="caution">
    <text evidence="18">The sequence shown here is derived from an EMBL/GenBank/DDBJ whole genome shotgun (WGS) entry which is preliminary data.</text>
</comment>
<feature type="domain" description="AAA+ ATPase" evidence="17">
    <location>
        <begin position="230"/>
        <end position="367"/>
    </location>
</feature>
<dbReference type="FunFam" id="1.20.58.760:FF:000001">
    <property type="entry name" value="ATP-dependent zinc metalloprotease FtsH"/>
    <property type="match status" value="1"/>
</dbReference>
<keyword evidence="11 16" id="KW-1133">Transmembrane helix</keyword>
<comment type="cofactor">
    <cofactor evidence="1">
        <name>Zn(2+)</name>
        <dbReference type="ChEBI" id="CHEBI:29105"/>
    </cofactor>
</comment>
<dbReference type="Proteomes" id="UP000760819">
    <property type="component" value="Unassembled WGS sequence"/>
</dbReference>
<protein>
    <submittedName>
        <fullName evidence="18">ATP-dependent zinc metalloprotease FtsH</fullName>
    </submittedName>
</protein>
<reference evidence="18" key="2">
    <citation type="journal article" date="2021" name="Microbiome">
        <title>Successional dynamics and alternative stable states in a saline activated sludge microbial community over 9 years.</title>
        <authorList>
            <person name="Wang Y."/>
            <person name="Ye J."/>
            <person name="Ju F."/>
            <person name="Liu L."/>
            <person name="Boyd J.A."/>
            <person name="Deng Y."/>
            <person name="Parks D.H."/>
            <person name="Jiang X."/>
            <person name="Yin X."/>
            <person name="Woodcroft B.J."/>
            <person name="Tyson G.W."/>
            <person name="Hugenholtz P."/>
            <person name="Polz M.F."/>
            <person name="Zhang T."/>
        </authorList>
    </citation>
    <scope>NUCLEOTIDE SEQUENCE</scope>
    <source>
        <strain evidence="18">HKST-UBA12</strain>
    </source>
</reference>
<evidence type="ECO:0000259" key="17">
    <source>
        <dbReference type="SMART" id="SM00382"/>
    </source>
</evidence>